<organism evidence="2 3">
    <name type="scientific">Persicobacter psychrovividus</name>
    <dbReference type="NCBI Taxonomy" id="387638"/>
    <lineage>
        <taxon>Bacteria</taxon>
        <taxon>Pseudomonadati</taxon>
        <taxon>Bacteroidota</taxon>
        <taxon>Cytophagia</taxon>
        <taxon>Cytophagales</taxon>
        <taxon>Persicobacteraceae</taxon>
        <taxon>Persicobacter</taxon>
    </lineage>
</organism>
<evidence type="ECO:0000313" key="3">
    <source>
        <dbReference type="Proteomes" id="UP001354989"/>
    </source>
</evidence>
<dbReference type="PANTHER" id="PTHR18964">
    <property type="entry name" value="ROK (REPRESSOR, ORF, KINASE) FAMILY"/>
    <property type="match status" value="1"/>
</dbReference>
<dbReference type="SUPFAM" id="SSF53067">
    <property type="entry name" value="Actin-like ATPase domain"/>
    <property type="match status" value="1"/>
</dbReference>
<gene>
    <name evidence="2" type="ORF">PEPS_34820</name>
</gene>
<dbReference type="Pfam" id="PF00480">
    <property type="entry name" value="ROK"/>
    <property type="match status" value="1"/>
</dbReference>
<dbReference type="PANTHER" id="PTHR18964:SF149">
    <property type="entry name" value="BIFUNCTIONAL UDP-N-ACETYLGLUCOSAMINE 2-EPIMERASE_N-ACETYLMANNOSAMINE KINASE"/>
    <property type="match status" value="1"/>
</dbReference>
<dbReference type="InterPro" id="IPR000600">
    <property type="entry name" value="ROK"/>
</dbReference>
<dbReference type="RefSeq" id="WP_338398788.1">
    <property type="nucleotide sequence ID" value="NZ_AP025294.1"/>
</dbReference>
<protein>
    <submittedName>
        <fullName evidence="2">Glucokinase</fullName>
    </submittedName>
</protein>
<accession>A0ABM7VJN8</accession>
<sequence length="325" mass="35188">MEDYAIGYDVGGTRLKVGIVDAHGMLKETFAVPSRANEGAQQLFDTIVEFTEKQIAEKGRPTGIGLSLSGGVDPEKGVVLLPGKFKNLEGFPIVPMLREKFNIPVICNNDGRLAMYAAKHGGYAEDVDWAVVLTIGTGIGSGVMINGNIDEDPHFQFGTQIGHMVMQQSSQSLCLTGNYGTCETLCSATALALMARETIQRGVPSILEDQYFSDPHSIDFKAVVDAVRAGDQLCIDVFEQWIENVAVMLINTVHAYEPQRIILSGGATLAADLFIDKLRTKVSERIFRFPSGTIDIVVAKHQEYAGVVGAVAYLQAYLQKQAAAV</sequence>
<proteinExistence type="inferred from homology"/>
<dbReference type="Gene3D" id="3.30.420.40">
    <property type="match status" value="2"/>
</dbReference>
<geneLocation type="plasmid" evidence="2 3">
    <name>pPP2</name>
</geneLocation>
<dbReference type="EMBL" id="AP025294">
    <property type="protein sequence ID" value="BDD01202.1"/>
    <property type="molecule type" value="Genomic_DNA"/>
</dbReference>
<keyword evidence="2" id="KW-0614">Plasmid</keyword>
<evidence type="ECO:0000313" key="2">
    <source>
        <dbReference type="EMBL" id="BDD01202.1"/>
    </source>
</evidence>
<name>A0ABM7VJN8_9BACT</name>
<keyword evidence="3" id="KW-1185">Reference proteome</keyword>
<dbReference type="Proteomes" id="UP001354989">
    <property type="component" value="Plasmid pPP2"/>
</dbReference>
<dbReference type="InterPro" id="IPR043129">
    <property type="entry name" value="ATPase_NBD"/>
</dbReference>
<comment type="similarity">
    <text evidence="1">Belongs to the ROK (NagC/XylR) family.</text>
</comment>
<evidence type="ECO:0000256" key="1">
    <source>
        <dbReference type="ARBA" id="ARBA00006479"/>
    </source>
</evidence>
<reference evidence="2 3" key="1">
    <citation type="submission" date="2021-12" db="EMBL/GenBank/DDBJ databases">
        <title>Genome sequencing of bacteria with rrn-lacking chromosome and rrn-plasmid.</title>
        <authorList>
            <person name="Anda M."/>
            <person name="Iwasaki W."/>
        </authorList>
    </citation>
    <scope>NUCLEOTIDE SEQUENCE [LARGE SCALE GENOMIC DNA]</scope>
    <source>
        <strain evidence="2 3">NBRC 101262</strain>
        <plasmid evidence="2 3">pPP2</plasmid>
    </source>
</reference>